<keyword evidence="2" id="KW-1185">Reference proteome</keyword>
<dbReference type="AlphaFoldDB" id="A0A5N5FTU0"/>
<comment type="caution">
    <text evidence="1">The sequence shown here is derived from an EMBL/GenBank/DDBJ whole genome shotgun (WGS) entry which is preliminary data.</text>
</comment>
<name>A0A5N5FTU0_9ROSA</name>
<dbReference type="OrthoDB" id="10508118at2759"/>
<evidence type="ECO:0000313" key="2">
    <source>
        <dbReference type="Proteomes" id="UP000327157"/>
    </source>
</evidence>
<proteinExistence type="predicted"/>
<organism evidence="1 2">
    <name type="scientific">Pyrus ussuriensis x Pyrus communis</name>
    <dbReference type="NCBI Taxonomy" id="2448454"/>
    <lineage>
        <taxon>Eukaryota</taxon>
        <taxon>Viridiplantae</taxon>
        <taxon>Streptophyta</taxon>
        <taxon>Embryophyta</taxon>
        <taxon>Tracheophyta</taxon>
        <taxon>Spermatophyta</taxon>
        <taxon>Magnoliopsida</taxon>
        <taxon>eudicotyledons</taxon>
        <taxon>Gunneridae</taxon>
        <taxon>Pentapetalae</taxon>
        <taxon>rosids</taxon>
        <taxon>fabids</taxon>
        <taxon>Rosales</taxon>
        <taxon>Rosaceae</taxon>
        <taxon>Amygdaloideae</taxon>
        <taxon>Maleae</taxon>
        <taxon>Pyrus</taxon>
    </lineage>
</organism>
<evidence type="ECO:0000313" key="1">
    <source>
        <dbReference type="EMBL" id="KAB2606317.1"/>
    </source>
</evidence>
<sequence>MNLASKICTGKPLFVLQHRAGAITGRDLDDLNSESHICGVATMLLFCCWLKSKLHARFSDWQTALGSTWEARHEVGGSATVSMEHLDLIGTSQDGLDHPEEIHGIDGNGTERPKQTCWAWKS</sequence>
<accession>A0A5N5FTU0</accession>
<reference evidence="1 2" key="3">
    <citation type="submission" date="2019-11" db="EMBL/GenBank/DDBJ databases">
        <title>A de novo genome assembly of a pear dwarfing rootstock.</title>
        <authorList>
            <person name="Wang F."/>
            <person name="Wang J."/>
            <person name="Li S."/>
            <person name="Zhang Y."/>
            <person name="Fang M."/>
            <person name="Ma L."/>
            <person name="Zhao Y."/>
            <person name="Jiang S."/>
        </authorList>
    </citation>
    <scope>NUCLEOTIDE SEQUENCE [LARGE SCALE GENOMIC DNA]</scope>
    <source>
        <strain evidence="1">S2</strain>
        <tissue evidence="1">Leaf</tissue>
    </source>
</reference>
<reference evidence="2" key="2">
    <citation type="submission" date="2019-10" db="EMBL/GenBank/DDBJ databases">
        <title>A de novo genome assembly of a pear dwarfing rootstock.</title>
        <authorList>
            <person name="Wang F."/>
            <person name="Wang J."/>
            <person name="Li S."/>
            <person name="Zhang Y."/>
            <person name="Fang M."/>
            <person name="Ma L."/>
            <person name="Zhao Y."/>
            <person name="Jiang S."/>
        </authorList>
    </citation>
    <scope>NUCLEOTIDE SEQUENCE [LARGE SCALE GENOMIC DNA]</scope>
</reference>
<protein>
    <submittedName>
        <fullName evidence="1">Uncharacterized protein</fullName>
    </submittedName>
</protein>
<gene>
    <name evidence="1" type="ORF">D8674_006034</name>
</gene>
<dbReference type="EMBL" id="SMOL01000559">
    <property type="protein sequence ID" value="KAB2606317.1"/>
    <property type="molecule type" value="Genomic_DNA"/>
</dbReference>
<reference evidence="1 2" key="1">
    <citation type="submission" date="2019-09" db="EMBL/GenBank/DDBJ databases">
        <authorList>
            <person name="Ou C."/>
        </authorList>
    </citation>
    <scope>NUCLEOTIDE SEQUENCE [LARGE SCALE GENOMIC DNA]</scope>
    <source>
        <strain evidence="1">S2</strain>
        <tissue evidence="1">Leaf</tissue>
    </source>
</reference>
<dbReference type="Proteomes" id="UP000327157">
    <property type="component" value="Chromosome 11"/>
</dbReference>